<name>A0A1Y2I4C0_9FUNG</name>
<feature type="region of interest" description="Disordered" evidence="1">
    <location>
        <begin position="1"/>
        <end position="127"/>
    </location>
</feature>
<reference evidence="2 3" key="1">
    <citation type="submission" date="2016-07" db="EMBL/GenBank/DDBJ databases">
        <title>Pervasive Adenine N6-methylation of Active Genes in Fungi.</title>
        <authorList>
            <consortium name="DOE Joint Genome Institute"/>
            <person name="Mondo S.J."/>
            <person name="Dannebaum R.O."/>
            <person name="Kuo R.C."/>
            <person name="Labutti K."/>
            <person name="Haridas S."/>
            <person name="Kuo A."/>
            <person name="Salamov A."/>
            <person name="Ahrendt S.R."/>
            <person name="Lipzen A."/>
            <person name="Sullivan W."/>
            <person name="Andreopoulos W.B."/>
            <person name="Clum A."/>
            <person name="Lindquist E."/>
            <person name="Daum C."/>
            <person name="Ramamoorthy G.K."/>
            <person name="Gryganskyi A."/>
            <person name="Culley D."/>
            <person name="Magnuson J.K."/>
            <person name="James T.Y."/>
            <person name="O'Malley M.A."/>
            <person name="Stajich J.E."/>
            <person name="Spatafora J.W."/>
            <person name="Visel A."/>
            <person name="Grigoriev I.V."/>
        </authorList>
    </citation>
    <scope>NUCLEOTIDE SEQUENCE [LARGE SCALE GENOMIC DNA]</scope>
    <source>
        <strain evidence="2 3">PL171</strain>
    </source>
</reference>
<evidence type="ECO:0000256" key="1">
    <source>
        <dbReference type="SAM" id="MobiDB-lite"/>
    </source>
</evidence>
<sequence length="235" mass="24778">MPAPKSDAAADTIPAESNEENHSPELNDGHSDGPIADQSDEQHAAAKDAGINPEEPHLPAPDTTDGNADIKNVSHESSSSSSDDSDDDSNKTDSSSLTTSSSSSTDSDTDADQDTCMVLDPPNQHLNMDDDLMIVDETPSLPTKVRSWLPPSTTLVPPSSRLACSHAATLPTPKLRAESCTWNPSVSHTRSPIKPLLPPKAPCPTCAAIRRVLATSNKRSRDDVQGLDNDGACHG</sequence>
<keyword evidence="3" id="KW-1185">Reference proteome</keyword>
<feature type="compositionally biased region" description="Basic and acidic residues" evidence="1">
    <location>
        <begin position="19"/>
        <end position="31"/>
    </location>
</feature>
<dbReference type="AlphaFoldDB" id="A0A1Y2I4C0"/>
<proteinExistence type="predicted"/>
<accession>A0A1Y2I4C0</accession>
<protein>
    <submittedName>
        <fullName evidence="2">Uncharacterized protein</fullName>
    </submittedName>
</protein>
<organism evidence="2 3">
    <name type="scientific">Catenaria anguillulae PL171</name>
    <dbReference type="NCBI Taxonomy" id="765915"/>
    <lineage>
        <taxon>Eukaryota</taxon>
        <taxon>Fungi</taxon>
        <taxon>Fungi incertae sedis</taxon>
        <taxon>Blastocladiomycota</taxon>
        <taxon>Blastocladiomycetes</taxon>
        <taxon>Blastocladiales</taxon>
        <taxon>Catenariaceae</taxon>
        <taxon>Catenaria</taxon>
    </lineage>
</organism>
<evidence type="ECO:0000313" key="3">
    <source>
        <dbReference type="Proteomes" id="UP000193411"/>
    </source>
</evidence>
<evidence type="ECO:0000313" key="2">
    <source>
        <dbReference type="EMBL" id="ORZ41707.1"/>
    </source>
</evidence>
<dbReference type="EMBL" id="MCFL01000001">
    <property type="protein sequence ID" value="ORZ41707.1"/>
    <property type="molecule type" value="Genomic_DNA"/>
</dbReference>
<gene>
    <name evidence="2" type="ORF">BCR44DRAFT_341999</name>
</gene>
<dbReference type="Proteomes" id="UP000193411">
    <property type="component" value="Unassembled WGS sequence"/>
</dbReference>
<feature type="compositionally biased region" description="Low complexity" evidence="1">
    <location>
        <begin position="92"/>
        <end position="106"/>
    </location>
</feature>
<comment type="caution">
    <text evidence="2">The sequence shown here is derived from an EMBL/GenBank/DDBJ whole genome shotgun (WGS) entry which is preliminary data.</text>
</comment>